<dbReference type="RefSeq" id="WP_205049427.1">
    <property type="nucleotide sequence ID" value="NZ_JACJKX010000001.1"/>
</dbReference>
<dbReference type="PIRSF" id="PIRSF005052">
    <property type="entry name" value="P-loopkin"/>
    <property type="match status" value="1"/>
</dbReference>
<evidence type="ECO:0000256" key="4">
    <source>
        <dbReference type="HAMAP-Rule" id="MF_00636"/>
    </source>
</evidence>
<evidence type="ECO:0000256" key="3">
    <source>
        <dbReference type="ARBA" id="ARBA00023134"/>
    </source>
</evidence>
<dbReference type="InterPro" id="IPR053931">
    <property type="entry name" value="RapZ_C"/>
</dbReference>
<dbReference type="Proteomes" id="UP000777002">
    <property type="component" value="Unassembled WGS sequence"/>
</dbReference>
<dbReference type="HAMAP" id="MF_00636">
    <property type="entry name" value="RapZ_like"/>
    <property type="match status" value="1"/>
</dbReference>
<evidence type="ECO:0000259" key="5">
    <source>
        <dbReference type="Pfam" id="PF03668"/>
    </source>
</evidence>
<dbReference type="InterPro" id="IPR027417">
    <property type="entry name" value="P-loop_NTPase"/>
</dbReference>
<reference evidence="7 8" key="1">
    <citation type="journal article" date="2021" name="Sci. Rep.">
        <title>The distribution of antibiotic resistance genes in chicken gut microbiota commensals.</title>
        <authorList>
            <person name="Juricova H."/>
            <person name="Matiasovicova J."/>
            <person name="Kubasova T."/>
            <person name="Cejkova D."/>
            <person name="Rychlik I."/>
        </authorList>
    </citation>
    <scope>NUCLEOTIDE SEQUENCE [LARGE SCALE GENOMIC DNA]</scope>
    <source>
        <strain evidence="7 8">An562</strain>
    </source>
</reference>
<evidence type="ECO:0000256" key="1">
    <source>
        <dbReference type="ARBA" id="ARBA00022741"/>
    </source>
</evidence>
<evidence type="ECO:0000256" key="2">
    <source>
        <dbReference type="ARBA" id="ARBA00022840"/>
    </source>
</evidence>
<protein>
    <submittedName>
        <fullName evidence="7">RNase adapter RapZ</fullName>
    </submittedName>
</protein>
<dbReference type="PANTHER" id="PTHR30448:SF0">
    <property type="entry name" value="RNASE ADAPTER PROTEIN RAPZ"/>
    <property type="match status" value="1"/>
</dbReference>
<evidence type="ECO:0000313" key="8">
    <source>
        <dbReference type="Proteomes" id="UP000777002"/>
    </source>
</evidence>
<feature type="domain" description="RapZ-like N-terminal" evidence="5">
    <location>
        <begin position="1"/>
        <end position="155"/>
    </location>
</feature>
<comment type="caution">
    <text evidence="7">The sequence shown here is derived from an EMBL/GenBank/DDBJ whole genome shotgun (WGS) entry which is preliminary data.</text>
</comment>
<keyword evidence="1 4" id="KW-0547">Nucleotide-binding</keyword>
<dbReference type="PANTHER" id="PTHR30448">
    <property type="entry name" value="RNASE ADAPTER PROTEIN RAPZ"/>
    <property type="match status" value="1"/>
</dbReference>
<keyword evidence="2 4" id="KW-0067">ATP-binding</keyword>
<organism evidence="7 8">
    <name type="scientific">Parasutterella secunda</name>
    <dbReference type="NCBI Taxonomy" id="626947"/>
    <lineage>
        <taxon>Bacteria</taxon>
        <taxon>Pseudomonadati</taxon>
        <taxon>Pseudomonadota</taxon>
        <taxon>Betaproteobacteria</taxon>
        <taxon>Burkholderiales</taxon>
        <taxon>Sutterellaceae</taxon>
        <taxon>Parasutterella</taxon>
    </lineage>
</organism>
<feature type="domain" description="RapZ C-terminal" evidence="6">
    <location>
        <begin position="166"/>
        <end position="283"/>
    </location>
</feature>
<dbReference type="InterPro" id="IPR005337">
    <property type="entry name" value="RapZ-like"/>
</dbReference>
<dbReference type="NCBIfam" id="NF003828">
    <property type="entry name" value="PRK05416.1"/>
    <property type="match status" value="1"/>
</dbReference>
<keyword evidence="8" id="KW-1185">Reference proteome</keyword>
<sequence>MKLIIVTGLSGSGKSVAIRQLEDSGYYCIDNLPLSFVIPVAKTLQQSQDYVAFAIDARSDFEGYEPEKLIEELNAQKDWDVRILFLTASTPELLQRFSETRRRHPLTLRFSSDTHTLTLSEVITKERELMEPYSVQAQVVDTTHLQSNTLRTWVKDFADAPHADLTLTFESFGYKHGIPTAADLVFDVRNLPNPYYDPELRALTGKDEAVIAFMQNQPDAVEMISDITHFIEKWLPSYQATNRHYLTVSIGCTGGQHRSVYVAETLAKYFAQKMPSVAIRHRIIGQARTPVKGMSQAA</sequence>
<evidence type="ECO:0000313" key="7">
    <source>
        <dbReference type="EMBL" id="MBM6927839.1"/>
    </source>
</evidence>
<feature type="binding site" evidence="4">
    <location>
        <begin position="56"/>
        <end position="59"/>
    </location>
    <ligand>
        <name>GTP</name>
        <dbReference type="ChEBI" id="CHEBI:37565"/>
    </ligand>
</feature>
<proteinExistence type="inferred from homology"/>
<dbReference type="SUPFAM" id="SSF52540">
    <property type="entry name" value="P-loop containing nucleoside triphosphate hydrolases"/>
    <property type="match status" value="1"/>
</dbReference>
<accession>A0ABS2GR69</accession>
<dbReference type="Pfam" id="PF03668">
    <property type="entry name" value="RapZ-like_N"/>
    <property type="match status" value="1"/>
</dbReference>
<feature type="binding site" evidence="4">
    <location>
        <begin position="8"/>
        <end position="15"/>
    </location>
    <ligand>
        <name>ATP</name>
        <dbReference type="ChEBI" id="CHEBI:30616"/>
    </ligand>
</feature>
<name>A0ABS2GR69_9BURK</name>
<keyword evidence="3 4" id="KW-0342">GTP-binding</keyword>
<dbReference type="Pfam" id="PF22740">
    <property type="entry name" value="PapZ_C"/>
    <property type="match status" value="1"/>
</dbReference>
<dbReference type="InterPro" id="IPR053930">
    <property type="entry name" value="RapZ-like_N"/>
</dbReference>
<dbReference type="EMBL" id="JACJKX010000001">
    <property type="protein sequence ID" value="MBM6927839.1"/>
    <property type="molecule type" value="Genomic_DNA"/>
</dbReference>
<gene>
    <name evidence="7" type="primary">rapZ</name>
    <name evidence="7" type="ORF">H5985_00895</name>
</gene>
<evidence type="ECO:0000259" key="6">
    <source>
        <dbReference type="Pfam" id="PF22740"/>
    </source>
</evidence>